<dbReference type="Proteomes" id="UP001141806">
    <property type="component" value="Unassembled WGS sequence"/>
</dbReference>
<gene>
    <name evidence="3" type="ORF">NE237_001289</name>
</gene>
<evidence type="ECO:0008006" key="5">
    <source>
        <dbReference type="Google" id="ProtNLM"/>
    </source>
</evidence>
<name>A0A9Q0QXZ6_9MAGN</name>
<keyword evidence="4" id="KW-1185">Reference proteome</keyword>
<proteinExistence type="predicted"/>
<evidence type="ECO:0000313" key="4">
    <source>
        <dbReference type="Proteomes" id="UP001141806"/>
    </source>
</evidence>
<dbReference type="AlphaFoldDB" id="A0A9Q0QXZ6"/>
<evidence type="ECO:0000313" key="3">
    <source>
        <dbReference type="EMBL" id="KAJ4976183.1"/>
    </source>
</evidence>
<keyword evidence="2" id="KW-0812">Transmembrane</keyword>
<feature type="compositionally biased region" description="Basic and acidic residues" evidence="1">
    <location>
        <begin position="71"/>
        <end position="92"/>
    </location>
</feature>
<sequence>MKTLLISEKSHHNHLGCKIEGEYSLLEYLFPEISSSSGCRVLLLGQHWLWRLFLSFTAVLMSLLFFSPRQPDGKQKKIGREAEVDEVEKGDGEDGVDGTYWGEFGRRRVVAQGTGRRSMMQGWKKDGGE</sequence>
<evidence type="ECO:0000256" key="1">
    <source>
        <dbReference type="SAM" id="MobiDB-lite"/>
    </source>
</evidence>
<protein>
    <recommendedName>
        <fullName evidence="5">Transmembrane protein</fullName>
    </recommendedName>
</protein>
<keyword evidence="2" id="KW-0472">Membrane</keyword>
<feature type="transmembrane region" description="Helical" evidence="2">
    <location>
        <begin position="48"/>
        <end position="67"/>
    </location>
</feature>
<reference evidence="3" key="1">
    <citation type="journal article" date="2023" name="Plant J.">
        <title>The genome of the king protea, Protea cynaroides.</title>
        <authorList>
            <person name="Chang J."/>
            <person name="Duong T.A."/>
            <person name="Schoeman C."/>
            <person name="Ma X."/>
            <person name="Roodt D."/>
            <person name="Barker N."/>
            <person name="Li Z."/>
            <person name="Van de Peer Y."/>
            <person name="Mizrachi E."/>
        </authorList>
    </citation>
    <scope>NUCLEOTIDE SEQUENCE</scope>
    <source>
        <tissue evidence="3">Young leaves</tissue>
    </source>
</reference>
<feature type="region of interest" description="Disordered" evidence="1">
    <location>
        <begin position="70"/>
        <end position="98"/>
    </location>
</feature>
<comment type="caution">
    <text evidence="3">The sequence shown here is derived from an EMBL/GenBank/DDBJ whole genome shotgun (WGS) entry which is preliminary data.</text>
</comment>
<organism evidence="3 4">
    <name type="scientific">Protea cynaroides</name>
    <dbReference type="NCBI Taxonomy" id="273540"/>
    <lineage>
        <taxon>Eukaryota</taxon>
        <taxon>Viridiplantae</taxon>
        <taxon>Streptophyta</taxon>
        <taxon>Embryophyta</taxon>
        <taxon>Tracheophyta</taxon>
        <taxon>Spermatophyta</taxon>
        <taxon>Magnoliopsida</taxon>
        <taxon>Proteales</taxon>
        <taxon>Proteaceae</taxon>
        <taxon>Protea</taxon>
    </lineage>
</organism>
<evidence type="ECO:0000256" key="2">
    <source>
        <dbReference type="SAM" id="Phobius"/>
    </source>
</evidence>
<keyword evidence="2" id="KW-1133">Transmembrane helix</keyword>
<accession>A0A9Q0QXZ6</accession>
<dbReference type="EMBL" id="JAMYWD010000003">
    <property type="protein sequence ID" value="KAJ4976183.1"/>
    <property type="molecule type" value="Genomic_DNA"/>
</dbReference>